<dbReference type="Gene3D" id="3.40.630.10">
    <property type="entry name" value="Zn peptidases"/>
    <property type="match status" value="1"/>
</dbReference>
<keyword evidence="3" id="KW-0031">Aminopeptidase</keyword>
<dbReference type="PANTHER" id="PTHR32481">
    <property type="entry name" value="AMINOPEPTIDASE"/>
    <property type="match status" value="1"/>
</dbReference>
<gene>
    <name evidence="3" type="ORF">SAMN05216389_11510</name>
</gene>
<protein>
    <submittedName>
        <fullName evidence="3">M42 glutamyl aminopeptidase</fullName>
    </submittedName>
</protein>
<dbReference type="RefSeq" id="WP_090871181.1">
    <property type="nucleotide sequence ID" value="NZ_FOHE01000015.1"/>
</dbReference>
<dbReference type="Pfam" id="PF05343">
    <property type="entry name" value="Peptidase_M42"/>
    <property type="match status" value="1"/>
</dbReference>
<keyword evidence="2" id="KW-0378">Hydrolase</keyword>
<evidence type="ECO:0000256" key="2">
    <source>
        <dbReference type="ARBA" id="ARBA00022801"/>
    </source>
</evidence>
<evidence type="ECO:0000313" key="4">
    <source>
        <dbReference type="Proteomes" id="UP000198618"/>
    </source>
</evidence>
<dbReference type="EMBL" id="FOHE01000015">
    <property type="protein sequence ID" value="SET56636.1"/>
    <property type="molecule type" value="Genomic_DNA"/>
</dbReference>
<dbReference type="OrthoDB" id="8441064at2"/>
<dbReference type="InterPro" id="IPR051464">
    <property type="entry name" value="Peptidase_M42_aminopept"/>
</dbReference>
<organism evidence="3 4">
    <name type="scientific">Oceanobacillus limi</name>
    <dbReference type="NCBI Taxonomy" id="930131"/>
    <lineage>
        <taxon>Bacteria</taxon>
        <taxon>Bacillati</taxon>
        <taxon>Bacillota</taxon>
        <taxon>Bacilli</taxon>
        <taxon>Bacillales</taxon>
        <taxon>Bacillaceae</taxon>
        <taxon>Oceanobacillus</taxon>
    </lineage>
</organism>
<dbReference type="GO" id="GO:0046872">
    <property type="term" value="F:metal ion binding"/>
    <property type="evidence" value="ECO:0007669"/>
    <property type="project" value="UniProtKB-KW"/>
</dbReference>
<name>A0A1I0FEP9_9BACI</name>
<keyword evidence="3" id="KW-0645">Protease</keyword>
<proteinExistence type="predicted"/>
<dbReference type="AlphaFoldDB" id="A0A1I0FEP9"/>
<keyword evidence="1" id="KW-0479">Metal-binding</keyword>
<dbReference type="STRING" id="930131.SAMN05216389_11510"/>
<dbReference type="GO" id="GO:0004177">
    <property type="term" value="F:aminopeptidase activity"/>
    <property type="evidence" value="ECO:0007669"/>
    <property type="project" value="UniProtKB-KW"/>
</dbReference>
<evidence type="ECO:0000313" key="3">
    <source>
        <dbReference type="EMBL" id="SET56636.1"/>
    </source>
</evidence>
<evidence type="ECO:0000256" key="1">
    <source>
        <dbReference type="ARBA" id="ARBA00022723"/>
    </source>
</evidence>
<keyword evidence="4" id="KW-1185">Reference proteome</keyword>
<dbReference type="InterPro" id="IPR008007">
    <property type="entry name" value="Peptidase_M42"/>
</dbReference>
<reference evidence="3 4" key="1">
    <citation type="submission" date="2016-10" db="EMBL/GenBank/DDBJ databases">
        <authorList>
            <person name="de Groot N.N."/>
        </authorList>
    </citation>
    <scope>NUCLEOTIDE SEQUENCE [LARGE SCALE GENOMIC DNA]</scope>
    <source>
        <strain evidence="3 4">IBRC-M 10780</strain>
    </source>
</reference>
<dbReference type="SUPFAM" id="SSF53187">
    <property type="entry name" value="Zn-dependent exopeptidases"/>
    <property type="match status" value="1"/>
</dbReference>
<sequence length="463" mass="52281">MKNWNQLFLRHGWLMNQIGNCSFDCRSETGVNVDFLLDSLEKLHISYTFESGLLKLLDQPVTEEEWLKAVDYEGRGRGEGVWFQSGKEQPIVQELDTYISGVVRQLNRLGFHTTGSCDGHGRRVPHVLLTKDNDIEVVTELFLALGIKQVNCRKRRNHYHVSLHITCAELLDLAEKLGKVDQSWLSHGIEYMKEKRFLFLIEEMLSIPGKSGNEERVRRVVLDKLTPFVDHVTVDHAGNVLAEKTYGTGNGPTILLNAHLDIAHELEDERSVMKEGNRWYSSKGILGADDRAGVAILLHVAEYLHNNSSFRGRVKFIFTVEEECGLVGARKVNDYFLWGTDAAIVVDRRGTGDIVTTCGGSIPFCHDAYGALFEEIAVLEGIPGWKVTTGGSSDTRIWAEHGIQSVNLSVGYSNEHTDSEFLNVEAAYGTVKLLDGILKNERKLKQVLREIRRERRLVHRRAI</sequence>
<dbReference type="PANTHER" id="PTHR32481:SF0">
    <property type="entry name" value="AMINOPEPTIDASE YPDE-RELATED"/>
    <property type="match status" value="1"/>
</dbReference>
<dbReference type="Proteomes" id="UP000198618">
    <property type="component" value="Unassembled WGS sequence"/>
</dbReference>
<accession>A0A1I0FEP9</accession>